<dbReference type="EMBL" id="JAIWYP010000002">
    <property type="protein sequence ID" value="KAH3864280.1"/>
    <property type="molecule type" value="Genomic_DNA"/>
</dbReference>
<dbReference type="AlphaFoldDB" id="A0A9D4LU33"/>
<keyword evidence="2" id="KW-1185">Reference proteome</keyword>
<proteinExistence type="predicted"/>
<sequence length="109" mass="12402">MGIFEKIINQPILVVGGGRWFQQHKYKHYCVTIQTILFERQDGSRSNAHRAKTWQKVNVACSCKKGNNSSVSRPLLPISIDTQDGDRPSFHFTCEVHLNPIPTVKQPVK</sequence>
<reference evidence="1" key="1">
    <citation type="journal article" date="2019" name="bioRxiv">
        <title>The Genome of the Zebra Mussel, Dreissena polymorpha: A Resource for Invasive Species Research.</title>
        <authorList>
            <person name="McCartney M.A."/>
            <person name="Auch B."/>
            <person name="Kono T."/>
            <person name="Mallez S."/>
            <person name="Zhang Y."/>
            <person name="Obille A."/>
            <person name="Becker A."/>
            <person name="Abrahante J.E."/>
            <person name="Garbe J."/>
            <person name="Badalamenti J.P."/>
            <person name="Herman A."/>
            <person name="Mangelson H."/>
            <person name="Liachko I."/>
            <person name="Sullivan S."/>
            <person name="Sone E.D."/>
            <person name="Koren S."/>
            <person name="Silverstein K.A.T."/>
            <person name="Beckman K.B."/>
            <person name="Gohl D.M."/>
        </authorList>
    </citation>
    <scope>NUCLEOTIDE SEQUENCE</scope>
    <source>
        <strain evidence="1">Duluth1</strain>
        <tissue evidence="1">Whole animal</tissue>
    </source>
</reference>
<evidence type="ECO:0000313" key="1">
    <source>
        <dbReference type="EMBL" id="KAH3864280.1"/>
    </source>
</evidence>
<accession>A0A9D4LU33</accession>
<gene>
    <name evidence="1" type="ORF">DPMN_027296</name>
</gene>
<comment type="caution">
    <text evidence="1">The sequence shown here is derived from an EMBL/GenBank/DDBJ whole genome shotgun (WGS) entry which is preliminary data.</text>
</comment>
<protein>
    <submittedName>
        <fullName evidence="1">Uncharacterized protein</fullName>
    </submittedName>
</protein>
<name>A0A9D4LU33_DREPO</name>
<dbReference type="Proteomes" id="UP000828390">
    <property type="component" value="Unassembled WGS sequence"/>
</dbReference>
<reference evidence="1" key="2">
    <citation type="submission" date="2020-11" db="EMBL/GenBank/DDBJ databases">
        <authorList>
            <person name="McCartney M.A."/>
            <person name="Auch B."/>
            <person name="Kono T."/>
            <person name="Mallez S."/>
            <person name="Becker A."/>
            <person name="Gohl D.M."/>
            <person name="Silverstein K.A.T."/>
            <person name="Koren S."/>
            <person name="Bechman K.B."/>
            <person name="Herman A."/>
            <person name="Abrahante J.E."/>
            <person name="Garbe J."/>
        </authorList>
    </citation>
    <scope>NUCLEOTIDE SEQUENCE</scope>
    <source>
        <strain evidence="1">Duluth1</strain>
        <tissue evidence="1">Whole animal</tissue>
    </source>
</reference>
<evidence type="ECO:0000313" key="2">
    <source>
        <dbReference type="Proteomes" id="UP000828390"/>
    </source>
</evidence>
<organism evidence="1 2">
    <name type="scientific">Dreissena polymorpha</name>
    <name type="common">Zebra mussel</name>
    <name type="synonym">Mytilus polymorpha</name>
    <dbReference type="NCBI Taxonomy" id="45954"/>
    <lineage>
        <taxon>Eukaryota</taxon>
        <taxon>Metazoa</taxon>
        <taxon>Spiralia</taxon>
        <taxon>Lophotrochozoa</taxon>
        <taxon>Mollusca</taxon>
        <taxon>Bivalvia</taxon>
        <taxon>Autobranchia</taxon>
        <taxon>Heteroconchia</taxon>
        <taxon>Euheterodonta</taxon>
        <taxon>Imparidentia</taxon>
        <taxon>Neoheterodontei</taxon>
        <taxon>Myida</taxon>
        <taxon>Dreissenoidea</taxon>
        <taxon>Dreissenidae</taxon>
        <taxon>Dreissena</taxon>
    </lineage>
</organism>